<evidence type="ECO:0008006" key="3">
    <source>
        <dbReference type="Google" id="ProtNLM"/>
    </source>
</evidence>
<dbReference type="AlphaFoldDB" id="A0A8B3S1V7"/>
<dbReference type="Proteomes" id="UP000291831">
    <property type="component" value="Unassembled WGS sequence"/>
</dbReference>
<dbReference type="EMBL" id="RPGO01000030">
    <property type="protein sequence ID" value="RZB29226.1"/>
    <property type="molecule type" value="Genomic_DNA"/>
</dbReference>
<dbReference type="SUPFAM" id="SSF111126">
    <property type="entry name" value="Ligand-binding domain in the NO signalling and Golgi transport"/>
    <property type="match status" value="1"/>
</dbReference>
<name>A0A8B3S1V7_9EURY</name>
<gene>
    <name evidence="1" type="ORF">AEth_01368</name>
</gene>
<organism evidence="1 2">
    <name type="scientific">Candidatus Argoarchaeum ethanivorans</name>
    <dbReference type="NCBI Taxonomy" id="2608793"/>
    <lineage>
        <taxon>Archaea</taxon>
        <taxon>Methanobacteriati</taxon>
        <taxon>Methanobacteriota</taxon>
        <taxon>Stenosarchaea group</taxon>
        <taxon>Methanomicrobia</taxon>
        <taxon>Methanosarcinales</taxon>
        <taxon>Methanosarcinales incertae sedis</taxon>
        <taxon>GOM Arc I cluster</taxon>
        <taxon>Candidatus Argoarchaeum</taxon>
    </lineage>
</organism>
<reference evidence="2" key="1">
    <citation type="submission" date="2019-01" db="EMBL/GenBank/DDBJ databases">
        <title>Anaerobic oxidation of ethane by archaea from a marine hydrocarbon seep.</title>
        <authorList>
            <person name="Musat F."/>
        </authorList>
    </citation>
    <scope>NUCLEOTIDE SEQUENCE [LARGE SCALE GENOMIC DNA]</scope>
</reference>
<proteinExistence type="predicted"/>
<accession>A0A8B3S1V7</accession>
<protein>
    <recommendedName>
        <fullName evidence="3">Metanogen output domain-containing protein</fullName>
    </recommendedName>
</protein>
<comment type="caution">
    <text evidence="1">The sequence shown here is derived from an EMBL/GenBank/DDBJ whole genome shotgun (WGS) entry which is preliminary data.</text>
</comment>
<evidence type="ECO:0000313" key="1">
    <source>
        <dbReference type="EMBL" id="RZB29226.1"/>
    </source>
</evidence>
<evidence type="ECO:0000313" key="2">
    <source>
        <dbReference type="Proteomes" id="UP000291831"/>
    </source>
</evidence>
<sequence length="185" mass="21075">MLEHNSFDTQQNNTHSNLEHAVENGYLKPVDEVIELLREVIDVLEEINGIDATEELLYDIGKSRGKCIGKLLGTGKHPKTAIEEFIEHVKHCYSIEVIDQKDTEKKYTAKLQINECIIKKLCGGWSEPMRNLHCRNINGLFEGALSFMTKMSVTALLSADEDVCHITMVFNNNNNNNNKRNHIIH</sequence>
<dbReference type="InterPro" id="IPR024096">
    <property type="entry name" value="NO_sig/Golgi_transp_ligand-bd"/>
</dbReference>